<dbReference type="EMBL" id="MNAD01000234">
    <property type="protein sequence ID" value="OJT14843.1"/>
    <property type="molecule type" value="Genomic_DNA"/>
</dbReference>
<keyword evidence="2" id="KW-1185">Reference proteome</keyword>
<protein>
    <submittedName>
        <fullName evidence="1">Uncharacterized protein</fullName>
    </submittedName>
</protein>
<evidence type="ECO:0000313" key="1">
    <source>
        <dbReference type="EMBL" id="OJT14843.1"/>
    </source>
</evidence>
<dbReference type="Proteomes" id="UP000184267">
    <property type="component" value="Unassembled WGS sequence"/>
</dbReference>
<accession>A0A1M2W4X2</accession>
<dbReference type="AlphaFoldDB" id="A0A1M2W4X2"/>
<comment type="caution">
    <text evidence="1">The sequence shown here is derived from an EMBL/GenBank/DDBJ whole genome shotgun (WGS) entry which is preliminary data.</text>
</comment>
<gene>
    <name evidence="1" type="ORF">TRAPUB_8637</name>
</gene>
<reference evidence="1 2" key="1">
    <citation type="submission" date="2016-10" db="EMBL/GenBank/DDBJ databases">
        <title>Genome sequence of the basidiomycete white-rot fungus Trametes pubescens.</title>
        <authorList>
            <person name="Makela M.R."/>
            <person name="Granchi Z."/>
            <person name="Peng M."/>
            <person name="De Vries R.P."/>
            <person name="Grigoriev I."/>
            <person name="Riley R."/>
            <person name="Hilden K."/>
        </authorList>
    </citation>
    <scope>NUCLEOTIDE SEQUENCE [LARGE SCALE GENOMIC DNA]</scope>
    <source>
        <strain evidence="1 2">FBCC735</strain>
    </source>
</reference>
<evidence type="ECO:0000313" key="2">
    <source>
        <dbReference type="Proteomes" id="UP000184267"/>
    </source>
</evidence>
<sequence>MSVDPHELAFAGETGAGSVATAFVTALQQISEDMGPGTDGPSIDEHTRESFLAVLNDVFARATPNPIDQGEPRDINRESQRHPETADIVVHFVGQKGLTVMLGCAPLLCSTETWMRTCKEALRAVSAMLSTAKYGPNQGALVPVHPTTATTVERGGHYGASGLATALRQQYASVNETLAMWTDGHFTNPVVENVLVDFIRISGQLAFYTADTNVIGYDVLGGLLVFLSALLSTRERPKGRLLTARRQGWGTLGSIVTLCALDGKDLREDIDIARYFRFDVDPGLDSEDRMAAGLVRLLMLTNIENIPDPDSHCKLCRLQPHEHIRLLLQLSGHTRVAAAKVFKRAVIVALDAIATLWTEDDAEALAVRGRLCRHGLASRLVVISLLEGRSGEVAGEIMAKMTDSEKNGYIPQD</sequence>
<name>A0A1M2W4X2_TRAPU</name>
<organism evidence="1 2">
    <name type="scientific">Trametes pubescens</name>
    <name type="common">White-rot fungus</name>
    <dbReference type="NCBI Taxonomy" id="154538"/>
    <lineage>
        <taxon>Eukaryota</taxon>
        <taxon>Fungi</taxon>
        <taxon>Dikarya</taxon>
        <taxon>Basidiomycota</taxon>
        <taxon>Agaricomycotina</taxon>
        <taxon>Agaricomycetes</taxon>
        <taxon>Polyporales</taxon>
        <taxon>Polyporaceae</taxon>
        <taxon>Trametes</taxon>
    </lineage>
</organism>
<proteinExistence type="predicted"/>